<organism evidence="3 4">
    <name type="scientific">Setaria digitata</name>
    <dbReference type="NCBI Taxonomy" id="48799"/>
    <lineage>
        <taxon>Eukaryota</taxon>
        <taxon>Metazoa</taxon>
        <taxon>Ecdysozoa</taxon>
        <taxon>Nematoda</taxon>
        <taxon>Chromadorea</taxon>
        <taxon>Rhabditida</taxon>
        <taxon>Spirurina</taxon>
        <taxon>Spiruromorpha</taxon>
        <taxon>Filarioidea</taxon>
        <taxon>Setariidae</taxon>
        <taxon>Setaria</taxon>
    </lineage>
</organism>
<feature type="chain" id="PRO_5037587151" evidence="1">
    <location>
        <begin position="26"/>
        <end position="214"/>
    </location>
</feature>
<keyword evidence="3" id="KW-1185">Reference proteome</keyword>
<feature type="signal peptide" evidence="1">
    <location>
        <begin position="1"/>
        <end position="25"/>
    </location>
</feature>
<feature type="domain" description="Ground-like" evidence="2">
    <location>
        <begin position="136"/>
        <end position="208"/>
    </location>
</feature>
<protein>
    <submittedName>
        <fullName evidence="4">Ground-like domain-containing protein</fullName>
    </submittedName>
</protein>
<accession>A0A915PR45</accession>
<dbReference type="Pfam" id="PF04155">
    <property type="entry name" value="Ground-like"/>
    <property type="match status" value="1"/>
</dbReference>
<sequence>MLQQCCCIALIVFFYATVHLSTVVASPCRCPSCLTSGISCTKSAQCSAPVICRRRTCPVATPCQVVVPCPPCITSIIQQPVLVEQQVTVPIIKKIPIFENTCCSTCSIPCMVRKKREISGKIDLFNDLIKLSLLNPLCNSKTLQQIMDENIRLNVAESQRSIQNVLESQLNGHFNVLCSNGKLIYTTFTTSIFCQHQKEKENIICYAFKTPEFH</sequence>
<dbReference type="InterPro" id="IPR007284">
    <property type="entry name" value="Ground-like_dom"/>
</dbReference>
<evidence type="ECO:0000313" key="4">
    <source>
        <dbReference type="WBParaSite" id="sdigi.contig352.g7672.t1"/>
    </source>
</evidence>
<evidence type="ECO:0000256" key="1">
    <source>
        <dbReference type="SAM" id="SignalP"/>
    </source>
</evidence>
<evidence type="ECO:0000259" key="2">
    <source>
        <dbReference type="Pfam" id="PF04155"/>
    </source>
</evidence>
<proteinExistence type="predicted"/>
<dbReference type="WBParaSite" id="sdigi.contig352.g7672.t1">
    <property type="protein sequence ID" value="sdigi.contig352.g7672.t1"/>
    <property type="gene ID" value="sdigi.contig352.g7672"/>
</dbReference>
<name>A0A915PR45_9BILA</name>
<dbReference type="AlphaFoldDB" id="A0A915PR45"/>
<evidence type="ECO:0000313" key="3">
    <source>
        <dbReference type="Proteomes" id="UP000887581"/>
    </source>
</evidence>
<keyword evidence="1" id="KW-0732">Signal</keyword>
<reference evidence="4" key="1">
    <citation type="submission" date="2022-11" db="UniProtKB">
        <authorList>
            <consortium name="WormBaseParasite"/>
        </authorList>
    </citation>
    <scope>IDENTIFICATION</scope>
</reference>
<dbReference type="Proteomes" id="UP000887581">
    <property type="component" value="Unplaced"/>
</dbReference>